<keyword evidence="10" id="KW-1185">Reference proteome</keyword>
<evidence type="ECO:0000256" key="7">
    <source>
        <dbReference type="SAM" id="MobiDB-lite"/>
    </source>
</evidence>
<feature type="compositionally biased region" description="Gly residues" evidence="7">
    <location>
        <begin position="98"/>
        <end position="119"/>
    </location>
</feature>
<evidence type="ECO:0000256" key="4">
    <source>
        <dbReference type="ARBA" id="ARBA00022833"/>
    </source>
</evidence>
<dbReference type="PROSITE" id="PS00344">
    <property type="entry name" value="GATA_ZN_FINGER_1"/>
    <property type="match status" value="1"/>
</dbReference>
<comment type="similarity">
    <text evidence="1">Belongs to the type IV zinc-finger family. Class A subfamily.</text>
</comment>
<keyword evidence="5" id="KW-0010">Activator</keyword>
<feature type="domain" description="GATA-type" evidence="8">
    <location>
        <begin position="350"/>
        <end position="388"/>
    </location>
</feature>
<organism evidence="9">
    <name type="scientific">Oryza meridionalis</name>
    <dbReference type="NCBI Taxonomy" id="40149"/>
    <lineage>
        <taxon>Eukaryota</taxon>
        <taxon>Viridiplantae</taxon>
        <taxon>Streptophyta</taxon>
        <taxon>Embryophyta</taxon>
        <taxon>Tracheophyta</taxon>
        <taxon>Spermatophyta</taxon>
        <taxon>Magnoliopsida</taxon>
        <taxon>Liliopsida</taxon>
        <taxon>Poales</taxon>
        <taxon>Poaceae</taxon>
        <taxon>BOP clade</taxon>
        <taxon>Oryzoideae</taxon>
        <taxon>Oryzeae</taxon>
        <taxon>Oryzinae</taxon>
        <taxon>Oryza</taxon>
    </lineage>
</organism>
<keyword evidence="4" id="KW-0862">Zinc</keyword>
<dbReference type="Gramene" id="OMERI11G04470.1">
    <property type="protein sequence ID" value="OMERI11G04470.1"/>
    <property type="gene ID" value="OMERI11G04470"/>
</dbReference>
<proteinExistence type="inferred from homology"/>
<dbReference type="FunFam" id="3.30.50.10:FF:000038">
    <property type="entry name" value="GATA transcription factor 14"/>
    <property type="match status" value="1"/>
</dbReference>
<feature type="compositionally biased region" description="Basic residues" evidence="7">
    <location>
        <begin position="337"/>
        <end position="357"/>
    </location>
</feature>
<sequence>MPKPTPSSSSFLDFTGGVDGDDDDPSCPFEGLCCPDDPLDQVLNFDSSDFGHVFFDSLDVELFLPRGPSRGAGEEDSKQGAVERVAFGSSAAVESELGGVGGGGAGSEVSVPGGGGGGGRGEDMETEALDVKPVVGVGAGGAMGAHVAGGVGAPGAFPESKQLMVPWPCAVGAGAGASGASAPGAVPDNRLLAFRDVRFDALTAEGAAPGGERGKTIPDSVYKNGLPTLPGVRSATPTAPPATPFRLEWDHAAAPSSSATTTTPSDSSLSSPPSLTSVFPRIARVFPSRTKPRRRRSLRRQHWSLICPLHLVPVAAAAAAAATADAPSINDGGGGSYHRRVVGRQRNRQVRKDRRCSHCGTSETPQWRMGPDGPGTLCNACGIRSKMDRLLPEYRPSTSPSFNGNEHSNRHRKVLKLREKKVRN</sequence>
<dbReference type="Proteomes" id="UP000008021">
    <property type="component" value="Chromosome 11"/>
</dbReference>
<dbReference type="GO" id="GO:0006355">
    <property type="term" value="P:regulation of DNA-templated transcription"/>
    <property type="evidence" value="ECO:0007669"/>
    <property type="project" value="InterPro"/>
</dbReference>
<protein>
    <recommendedName>
        <fullName evidence="8">GATA-type domain-containing protein</fullName>
    </recommendedName>
</protein>
<name>A0A0E0F367_9ORYZ</name>
<dbReference type="EnsemblPlants" id="OMERI11G04470.1">
    <property type="protein sequence ID" value="OMERI11G04470.1"/>
    <property type="gene ID" value="OMERI11G04470"/>
</dbReference>
<dbReference type="CDD" id="cd00202">
    <property type="entry name" value="ZnF_GATA"/>
    <property type="match status" value="1"/>
</dbReference>
<dbReference type="AlphaFoldDB" id="A0A0E0F367"/>
<evidence type="ECO:0000256" key="6">
    <source>
        <dbReference type="PROSITE-ProRule" id="PRU00094"/>
    </source>
</evidence>
<evidence type="ECO:0000256" key="2">
    <source>
        <dbReference type="ARBA" id="ARBA00022723"/>
    </source>
</evidence>
<dbReference type="GO" id="GO:0008270">
    <property type="term" value="F:zinc ion binding"/>
    <property type="evidence" value="ECO:0007669"/>
    <property type="project" value="UniProtKB-KW"/>
</dbReference>
<dbReference type="eggNOG" id="KOG1601">
    <property type="taxonomic scope" value="Eukaryota"/>
</dbReference>
<feature type="region of interest" description="Disordered" evidence="7">
    <location>
        <begin position="1"/>
        <end position="29"/>
    </location>
</feature>
<dbReference type="PANTHER" id="PTHR45658:SF108">
    <property type="entry name" value="GATA ZINC FINGER FAMILY PROTEIN"/>
    <property type="match status" value="1"/>
</dbReference>
<feature type="region of interest" description="Disordered" evidence="7">
    <location>
        <begin position="98"/>
        <end position="124"/>
    </location>
</feature>
<dbReference type="SUPFAM" id="SSF57716">
    <property type="entry name" value="Glucocorticoid receptor-like (DNA-binding domain)"/>
    <property type="match status" value="1"/>
</dbReference>
<evidence type="ECO:0000256" key="5">
    <source>
        <dbReference type="ARBA" id="ARBA00023159"/>
    </source>
</evidence>
<feature type="region of interest" description="Disordered" evidence="7">
    <location>
        <begin position="253"/>
        <end position="275"/>
    </location>
</feature>
<dbReference type="InterPro" id="IPR013088">
    <property type="entry name" value="Znf_NHR/GATA"/>
</dbReference>
<evidence type="ECO:0000256" key="3">
    <source>
        <dbReference type="ARBA" id="ARBA00022771"/>
    </source>
</evidence>
<dbReference type="Gene3D" id="3.30.50.10">
    <property type="entry name" value="Erythroid Transcription Factor GATA-1, subunit A"/>
    <property type="match status" value="1"/>
</dbReference>
<dbReference type="GO" id="GO:0030154">
    <property type="term" value="P:cell differentiation"/>
    <property type="evidence" value="ECO:0007669"/>
    <property type="project" value="TreeGrafter"/>
</dbReference>
<evidence type="ECO:0000313" key="9">
    <source>
        <dbReference type="EnsemblPlants" id="OMERI11G04470.1"/>
    </source>
</evidence>
<evidence type="ECO:0000259" key="8">
    <source>
        <dbReference type="PROSITE" id="PS50114"/>
    </source>
</evidence>
<dbReference type="GO" id="GO:0005634">
    <property type="term" value="C:nucleus"/>
    <property type="evidence" value="ECO:0007669"/>
    <property type="project" value="TreeGrafter"/>
</dbReference>
<dbReference type="PANTHER" id="PTHR45658">
    <property type="entry name" value="GATA TRANSCRIPTION FACTOR"/>
    <property type="match status" value="1"/>
</dbReference>
<dbReference type="HOGENOM" id="CLU_520118_0_0_1"/>
<keyword evidence="3 6" id="KW-0863">Zinc-finger</keyword>
<feature type="region of interest" description="Disordered" evidence="7">
    <location>
        <begin position="325"/>
        <end position="371"/>
    </location>
</feature>
<keyword evidence="2" id="KW-0479">Metal-binding</keyword>
<dbReference type="SMART" id="SM00401">
    <property type="entry name" value="ZnF_GATA"/>
    <property type="match status" value="1"/>
</dbReference>
<feature type="compositionally biased region" description="Polar residues" evidence="7">
    <location>
        <begin position="1"/>
        <end position="12"/>
    </location>
</feature>
<dbReference type="GO" id="GO:0043565">
    <property type="term" value="F:sequence-specific DNA binding"/>
    <property type="evidence" value="ECO:0007669"/>
    <property type="project" value="InterPro"/>
</dbReference>
<reference evidence="9" key="1">
    <citation type="submission" date="2015-04" db="UniProtKB">
        <authorList>
            <consortium name="EnsemblPlants"/>
        </authorList>
    </citation>
    <scope>IDENTIFICATION</scope>
</reference>
<dbReference type="InterPro" id="IPR000679">
    <property type="entry name" value="Znf_GATA"/>
</dbReference>
<accession>A0A0E0F367</accession>
<evidence type="ECO:0000256" key="1">
    <source>
        <dbReference type="ARBA" id="ARBA00005694"/>
    </source>
</evidence>
<dbReference type="InterPro" id="IPR051140">
    <property type="entry name" value="GATA_TF"/>
</dbReference>
<dbReference type="STRING" id="40149.A0A0E0F367"/>
<dbReference type="Pfam" id="PF00320">
    <property type="entry name" value="GATA"/>
    <property type="match status" value="1"/>
</dbReference>
<evidence type="ECO:0000313" key="10">
    <source>
        <dbReference type="Proteomes" id="UP000008021"/>
    </source>
</evidence>
<reference evidence="9" key="2">
    <citation type="submission" date="2018-05" db="EMBL/GenBank/DDBJ databases">
        <title>OmerRS3 (Oryza meridionalis Reference Sequence Version 3).</title>
        <authorList>
            <person name="Zhang J."/>
            <person name="Kudrna D."/>
            <person name="Lee S."/>
            <person name="Talag J."/>
            <person name="Welchert J."/>
            <person name="Wing R.A."/>
        </authorList>
    </citation>
    <scope>NUCLEOTIDE SEQUENCE [LARGE SCALE GENOMIC DNA]</scope>
    <source>
        <strain evidence="9">cv. OR44</strain>
    </source>
</reference>
<dbReference type="PROSITE" id="PS50114">
    <property type="entry name" value="GATA_ZN_FINGER_2"/>
    <property type="match status" value="1"/>
</dbReference>